<evidence type="ECO:0000259" key="8">
    <source>
        <dbReference type="Pfam" id="PF20684"/>
    </source>
</evidence>
<dbReference type="InterPro" id="IPR052337">
    <property type="entry name" value="SAT4-like"/>
</dbReference>
<accession>A0A8S0VR33</accession>
<proteinExistence type="inferred from homology"/>
<keyword evidence="2 7" id="KW-0812">Transmembrane</keyword>
<gene>
    <name evidence="9" type="ORF">AAE3_LOCUS4302</name>
</gene>
<reference evidence="9 10" key="1">
    <citation type="submission" date="2020-01" db="EMBL/GenBank/DDBJ databases">
        <authorList>
            <person name="Gupta K D."/>
        </authorList>
    </citation>
    <scope>NUCLEOTIDE SEQUENCE [LARGE SCALE GENOMIC DNA]</scope>
</reference>
<evidence type="ECO:0000313" key="10">
    <source>
        <dbReference type="Proteomes" id="UP000467700"/>
    </source>
</evidence>
<organism evidence="9 10">
    <name type="scientific">Cyclocybe aegerita</name>
    <name type="common">Black poplar mushroom</name>
    <name type="synonym">Agrocybe aegerita</name>
    <dbReference type="NCBI Taxonomy" id="1973307"/>
    <lineage>
        <taxon>Eukaryota</taxon>
        <taxon>Fungi</taxon>
        <taxon>Dikarya</taxon>
        <taxon>Basidiomycota</taxon>
        <taxon>Agaricomycotina</taxon>
        <taxon>Agaricomycetes</taxon>
        <taxon>Agaricomycetidae</taxon>
        <taxon>Agaricales</taxon>
        <taxon>Agaricineae</taxon>
        <taxon>Bolbitiaceae</taxon>
        <taxon>Cyclocybe</taxon>
    </lineage>
</organism>
<dbReference type="PANTHER" id="PTHR33048:SF47">
    <property type="entry name" value="INTEGRAL MEMBRANE PROTEIN-RELATED"/>
    <property type="match status" value="1"/>
</dbReference>
<dbReference type="GO" id="GO:0016020">
    <property type="term" value="C:membrane"/>
    <property type="evidence" value="ECO:0007669"/>
    <property type="project" value="UniProtKB-SubCell"/>
</dbReference>
<feature type="compositionally biased region" description="Basic and acidic residues" evidence="6">
    <location>
        <begin position="347"/>
        <end position="363"/>
    </location>
</feature>
<dbReference type="AlphaFoldDB" id="A0A8S0VR33"/>
<evidence type="ECO:0000256" key="3">
    <source>
        <dbReference type="ARBA" id="ARBA00022989"/>
    </source>
</evidence>
<evidence type="ECO:0000313" key="9">
    <source>
        <dbReference type="EMBL" id="CAA7262075.1"/>
    </source>
</evidence>
<comment type="caution">
    <text evidence="9">The sequence shown here is derived from an EMBL/GenBank/DDBJ whole genome shotgun (WGS) entry which is preliminary data.</text>
</comment>
<keyword evidence="4 7" id="KW-0472">Membrane</keyword>
<feature type="transmembrane region" description="Helical" evidence="7">
    <location>
        <begin position="197"/>
        <end position="219"/>
    </location>
</feature>
<comment type="similarity">
    <text evidence="5">Belongs to the SAT4 family.</text>
</comment>
<comment type="subcellular location">
    <subcellularLocation>
        <location evidence="1">Membrane</location>
        <topology evidence="1">Multi-pass membrane protein</topology>
    </subcellularLocation>
</comment>
<dbReference type="Proteomes" id="UP000467700">
    <property type="component" value="Unassembled WGS sequence"/>
</dbReference>
<feature type="transmembrane region" description="Helical" evidence="7">
    <location>
        <begin position="93"/>
        <end position="115"/>
    </location>
</feature>
<feature type="transmembrane region" description="Helical" evidence="7">
    <location>
        <begin position="127"/>
        <end position="151"/>
    </location>
</feature>
<dbReference type="OrthoDB" id="3229610at2759"/>
<sequence>MSGSGGEFSPSSKRPPFSTIVSILAISHSIAFLTTFFRLWQRSRTRKLWWDDFWAFVALLSDMFVWILFVAIPTRDLFSKPLGIQIFWKFGTILVYTLGLWSARASIAVTIVRLINESLFRTIAKAVVALFVVFWLALSIQKIFICGTRWHEVPDCRLPRATAYIELATDLIGDMWLLCSPIFLLWRMKLPRRHRRLLIAIFSCSIFITFASIAHAYFIVVRIPAWVGITAHIQLGVAVTICNLLVLVTRVYSVFCDTTSETRTETEESNPTRPSHDPDTPSNPTPTSESQRSVVTLTDLGSNFGNTQRTAPSRRLYSTFSYPTSRPLSADPELASKTSSAVSSTSSKERPVLDSEKSFRTLS</sequence>
<dbReference type="PANTHER" id="PTHR33048">
    <property type="entry name" value="PTH11-LIKE INTEGRAL MEMBRANE PROTEIN (AFU_ORTHOLOGUE AFUA_5G11245)"/>
    <property type="match status" value="1"/>
</dbReference>
<evidence type="ECO:0000256" key="7">
    <source>
        <dbReference type="SAM" id="Phobius"/>
    </source>
</evidence>
<dbReference type="Pfam" id="PF20684">
    <property type="entry name" value="Fung_rhodopsin"/>
    <property type="match status" value="1"/>
</dbReference>
<feature type="transmembrane region" description="Helical" evidence="7">
    <location>
        <begin position="163"/>
        <end position="185"/>
    </location>
</feature>
<evidence type="ECO:0000256" key="5">
    <source>
        <dbReference type="ARBA" id="ARBA00038359"/>
    </source>
</evidence>
<keyword evidence="10" id="KW-1185">Reference proteome</keyword>
<feature type="compositionally biased region" description="Polar residues" evidence="6">
    <location>
        <begin position="315"/>
        <end position="327"/>
    </location>
</feature>
<dbReference type="InterPro" id="IPR049326">
    <property type="entry name" value="Rhodopsin_dom_fungi"/>
</dbReference>
<keyword evidence="3 7" id="KW-1133">Transmembrane helix</keyword>
<evidence type="ECO:0000256" key="4">
    <source>
        <dbReference type="ARBA" id="ARBA00023136"/>
    </source>
</evidence>
<evidence type="ECO:0000256" key="1">
    <source>
        <dbReference type="ARBA" id="ARBA00004141"/>
    </source>
</evidence>
<evidence type="ECO:0000256" key="6">
    <source>
        <dbReference type="SAM" id="MobiDB-lite"/>
    </source>
</evidence>
<feature type="transmembrane region" description="Helical" evidence="7">
    <location>
        <begin position="225"/>
        <end position="248"/>
    </location>
</feature>
<feature type="compositionally biased region" description="Low complexity" evidence="6">
    <location>
        <begin position="335"/>
        <end position="346"/>
    </location>
</feature>
<protein>
    <recommendedName>
        <fullName evidence="8">Rhodopsin domain-containing protein</fullName>
    </recommendedName>
</protein>
<feature type="region of interest" description="Disordered" evidence="6">
    <location>
        <begin position="262"/>
        <end position="294"/>
    </location>
</feature>
<feature type="region of interest" description="Disordered" evidence="6">
    <location>
        <begin position="315"/>
        <end position="363"/>
    </location>
</feature>
<feature type="domain" description="Rhodopsin" evidence="8">
    <location>
        <begin position="38"/>
        <end position="218"/>
    </location>
</feature>
<feature type="transmembrane region" description="Helical" evidence="7">
    <location>
        <begin position="53"/>
        <end position="73"/>
    </location>
</feature>
<dbReference type="EMBL" id="CACVBS010000035">
    <property type="protein sequence ID" value="CAA7262075.1"/>
    <property type="molecule type" value="Genomic_DNA"/>
</dbReference>
<evidence type="ECO:0000256" key="2">
    <source>
        <dbReference type="ARBA" id="ARBA00022692"/>
    </source>
</evidence>
<feature type="transmembrane region" description="Helical" evidence="7">
    <location>
        <begin position="20"/>
        <end position="41"/>
    </location>
</feature>
<name>A0A8S0VR33_CYCAE</name>